<feature type="compositionally biased region" description="Basic and acidic residues" evidence="1">
    <location>
        <begin position="20"/>
        <end position="37"/>
    </location>
</feature>
<accession>A0AAV1CX86</accession>
<dbReference type="Proteomes" id="UP001161247">
    <property type="component" value="Chromosome 3"/>
</dbReference>
<gene>
    <name evidence="2" type="ORF">OLC1_LOCUS9932</name>
</gene>
<dbReference type="EMBL" id="OX459120">
    <property type="protein sequence ID" value="CAI9100010.1"/>
    <property type="molecule type" value="Genomic_DNA"/>
</dbReference>
<organism evidence="2 3">
    <name type="scientific">Oldenlandia corymbosa var. corymbosa</name>
    <dbReference type="NCBI Taxonomy" id="529605"/>
    <lineage>
        <taxon>Eukaryota</taxon>
        <taxon>Viridiplantae</taxon>
        <taxon>Streptophyta</taxon>
        <taxon>Embryophyta</taxon>
        <taxon>Tracheophyta</taxon>
        <taxon>Spermatophyta</taxon>
        <taxon>Magnoliopsida</taxon>
        <taxon>eudicotyledons</taxon>
        <taxon>Gunneridae</taxon>
        <taxon>Pentapetalae</taxon>
        <taxon>asterids</taxon>
        <taxon>lamiids</taxon>
        <taxon>Gentianales</taxon>
        <taxon>Rubiaceae</taxon>
        <taxon>Rubioideae</taxon>
        <taxon>Spermacoceae</taxon>
        <taxon>Hedyotis-Oldenlandia complex</taxon>
        <taxon>Oldenlandia</taxon>
    </lineage>
</organism>
<feature type="non-terminal residue" evidence="2">
    <location>
        <position position="96"/>
    </location>
</feature>
<evidence type="ECO:0000313" key="2">
    <source>
        <dbReference type="EMBL" id="CAI9100010.1"/>
    </source>
</evidence>
<dbReference type="AlphaFoldDB" id="A0AAV1CX86"/>
<keyword evidence="3" id="KW-1185">Reference proteome</keyword>
<evidence type="ECO:0000313" key="3">
    <source>
        <dbReference type="Proteomes" id="UP001161247"/>
    </source>
</evidence>
<sequence>VNAALQLIQLNGDSSSFSSKEGKDNGGLEKKRDEESVGKSIEISSALKNTMIEEDNFDVGEAFPPGNRKFRSILDIYNEMKPLSTNNKKDNKAAAA</sequence>
<name>A0AAV1CX86_OLDCO</name>
<evidence type="ECO:0000256" key="1">
    <source>
        <dbReference type="SAM" id="MobiDB-lite"/>
    </source>
</evidence>
<feature type="non-terminal residue" evidence="2">
    <location>
        <position position="1"/>
    </location>
</feature>
<proteinExistence type="predicted"/>
<reference evidence="2" key="1">
    <citation type="submission" date="2023-03" db="EMBL/GenBank/DDBJ databases">
        <authorList>
            <person name="Julca I."/>
        </authorList>
    </citation>
    <scope>NUCLEOTIDE SEQUENCE</scope>
</reference>
<feature type="region of interest" description="Disordered" evidence="1">
    <location>
        <begin position="13"/>
        <end position="39"/>
    </location>
</feature>
<protein>
    <submittedName>
        <fullName evidence="2">OLC1v1036927C1</fullName>
    </submittedName>
</protein>